<feature type="region of interest" description="Disordered" evidence="1">
    <location>
        <begin position="150"/>
        <end position="201"/>
    </location>
</feature>
<reference evidence="2 3" key="1">
    <citation type="submission" date="2020-08" db="EMBL/GenBank/DDBJ databases">
        <title>Genomic Encyclopedia of Type Strains, Phase III (KMG-III): the genomes of soil and plant-associated and newly described type strains.</title>
        <authorList>
            <person name="Whitman W."/>
        </authorList>
    </citation>
    <scope>NUCLEOTIDE SEQUENCE [LARGE SCALE GENOMIC DNA]</scope>
    <source>
        <strain evidence="2 3">CECT 3287</strain>
    </source>
</reference>
<accession>A0A7W5ANH3</accession>
<keyword evidence="3" id="KW-1185">Reference proteome</keyword>
<gene>
    <name evidence="2" type="ORF">FHR83_007026</name>
</gene>
<evidence type="ECO:0000313" key="2">
    <source>
        <dbReference type="EMBL" id="MBB3099320.1"/>
    </source>
</evidence>
<dbReference type="EMBL" id="JACHXF010000018">
    <property type="protein sequence ID" value="MBB3099320.1"/>
    <property type="molecule type" value="Genomic_DNA"/>
</dbReference>
<dbReference type="AlphaFoldDB" id="A0A7W5ANH3"/>
<organism evidence="2 3">
    <name type="scientific">Actinoplanes campanulatus</name>
    <dbReference type="NCBI Taxonomy" id="113559"/>
    <lineage>
        <taxon>Bacteria</taxon>
        <taxon>Bacillati</taxon>
        <taxon>Actinomycetota</taxon>
        <taxon>Actinomycetes</taxon>
        <taxon>Micromonosporales</taxon>
        <taxon>Micromonosporaceae</taxon>
        <taxon>Actinoplanes</taxon>
    </lineage>
</organism>
<dbReference type="RefSeq" id="WP_183225382.1">
    <property type="nucleotide sequence ID" value="NZ_BMPW01000021.1"/>
</dbReference>
<feature type="compositionally biased region" description="Polar residues" evidence="1">
    <location>
        <begin position="159"/>
        <end position="182"/>
    </location>
</feature>
<evidence type="ECO:0000313" key="3">
    <source>
        <dbReference type="Proteomes" id="UP000590749"/>
    </source>
</evidence>
<proteinExistence type="predicted"/>
<protein>
    <submittedName>
        <fullName evidence="2">Uncharacterized protein</fullName>
    </submittedName>
</protein>
<dbReference type="Proteomes" id="UP000590749">
    <property type="component" value="Unassembled WGS sequence"/>
</dbReference>
<evidence type="ECO:0000256" key="1">
    <source>
        <dbReference type="SAM" id="MobiDB-lite"/>
    </source>
</evidence>
<sequence>MPFPGTLTLVTVGIQCDLPPSGAATGWFEFTAARPLLGGADNSIVPPFTLRADLAADGSGSVQLPANNDPQWSPTGWSYAVEGRVNGATITGTLQLDYQTASVQLADLLQVDGTATAGTSYLLTSQRSVASGVAGLDADGDVIDAAGNKIVGGGASGTPAGTVTAETSYGRSSTAGAASTYSRGDHTHGTPAAPTASQISDSTATGRAVLTAADAAAARTAIGAGTSSLALGETDSTAAAGDHTHAGGGTVAIAHGYVTTGDVTPQTIGSWAALTGGPTFSIAAVAGDAVEFSWAGLQATATGLFWDLCVLVDGSPVRYASTGTGTPAIEGDPGLYPDSAFRSKPGLGMVVTCESGDLSGGTITFGFAILNPSGGGKLYAGAAYPLRYRVANWGS</sequence>
<name>A0A7W5ANH3_9ACTN</name>
<comment type="caution">
    <text evidence="2">The sequence shown here is derived from an EMBL/GenBank/DDBJ whole genome shotgun (WGS) entry which is preliminary data.</text>
</comment>